<evidence type="ECO:0008006" key="7">
    <source>
        <dbReference type="Google" id="ProtNLM"/>
    </source>
</evidence>
<dbReference type="Pfam" id="PF07690">
    <property type="entry name" value="MFS_1"/>
    <property type="match status" value="1"/>
</dbReference>
<feature type="transmembrane region" description="Helical" evidence="4">
    <location>
        <begin position="89"/>
        <end position="108"/>
    </location>
</feature>
<dbReference type="EMBL" id="CAJVRM010000033">
    <property type="protein sequence ID" value="CAG8972029.1"/>
    <property type="molecule type" value="Genomic_DNA"/>
</dbReference>
<sequence length="441" mass="47626">MESATVTPPCDSFQNSEENKSFQTKAPRRYGIFPPIPTSDPGPPPDGGSIAWLQVLAGHLLCFVTWGLITSFGIFQTYYEETLHTSHSTVSWIGTIQIFTLLLVGTISGRASDAGFVHEAVLAGTLLIVVGLFMASFSTKYFQVFLSQGICIGLGMGILYMPGLSVPSSYFKEKKSLAVAIIASGAGSGGLVYPIMIQHLLPEIGFEWTIRSMAFVTLLIAIVINLLLRVRIPPRTSGPLVDWKAFTEIPYTFFVLGFFLIYWAVYFAFYYVDLYGYEFANFSSLDSINILLIAKGIGIPGRIIPGFIVFRWLGPLNTAIPTATAVAIVLYCWTGVGNSHSGLYVYAAFHGLVASSIQSLFAVSLAALTTDLSNLGTRMGMVFSVAFASLTGSPIAGALIDRSEGEYLGAQIWAGTSMLLGAVALIVARVAQTGWKLMEKT</sequence>
<feature type="transmembrane region" description="Helical" evidence="4">
    <location>
        <begin position="208"/>
        <end position="228"/>
    </location>
</feature>
<feature type="transmembrane region" description="Helical" evidence="4">
    <location>
        <begin position="292"/>
        <end position="313"/>
    </location>
</feature>
<dbReference type="InterPro" id="IPR011701">
    <property type="entry name" value="MFS"/>
</dbReference>
<comment type="similarity">
    <text evidence="2">Belongs to the major facilitator superfamily. Monocarboxylate porter (TC 2.A.1.13) family.</text>
</comment>
<feature type="transmembrane region" description="Helical" evidence="4">
    <location>
        <begin position="249"/>
        <end position="272"/>
    </location>
</feature>
<evidence type="ECO:0000256" key="2">
    <source>
        <dbReference type="ARBA" id="ARBA00006727"/>
    </source>
</evidence>
<dbReference type="OrthoDB" id="6499973at2759"/>
<feature type="transmembrane region" description="Helical" evidence="4">
    <location>
        <begin position="50"/>
        <end position="69"/>
    </location>
</feature>
<dbReference type="Gene3D" id="1.20.1250.20">
    <property type="entry name" value="MFS general substrate transporter like domains"/>
    <property type="match status" value="1"/>
</dbReference>
<accession>A0A9N9Q1T3</accession>
<dbReference type="SUPFAM" id="SSF103473">
    <property type="entry name" value="MFS general substrate transporter"/>
    <property type="match status" value="1"/>
</dbReference>
<keyword evidence="4" id="KW-0472">Membrane</keyword>
<dbReference type="GO" id="GO:0016020">
    <property type="term" value="C:membrane"/>
    <property type="evidence" value="ECO:0007669"/>
    <property type="project" value="UniProtKB-SubCell"/>
</dbReference>
<dbReference type="AlphaFoldDB" id="A0A9N9Q1T3"/>
<keyword evidence="6" id="KW-1185">Reference proteome</keyword>
<name>A0A9N9Q1T3_9HELO</name>
<feature type="transmembrane region" description="Helical" evidence="4">
    <location>
        <begin position="320"/>
        <end position="337"/>
    </location>
</feature>
<organism evidence="5 6">
    <name type="scientific">Hymenoscyphus albidus</name>
    <dbReference type="NCBI Taxonomy" id="595503"/>
    <lineage>
        <taxon>Eukaryota</taxon>
        <taxon>Fungi</taxon>
        <taxon>Dikarya</taxon>
        <taxon>Ascomycota</taxon>
        <taxon>Pezizomycotina</taxon>
        <taxon>Leotiomycetes</taxon>
        <taxon>Helotiales</taxon>
        <taxon>Helotiaceae</taxon>
        <taxon>Hymenoscyphus</taxon>
    </lineage>
</organism>
<comment type="subcellular location">
    <subcellularLocation>
        <location evidence="1">Membrane</location>
        <topology evidence="1">Multi-pass membrane protein</topology>
    </subcellularLocation>
</comment>
<feature type="region of interest" description="Disordered" evidence="3">
    <location>
        <begin position="1"/>
        <end position="24"/>
    </location>
</feature>
<evidence type="ECO:0000256" key="4">
    <source>
        <dbReference type="SAM" id="Phobius"/>
    </source>
</evidence>
<feature type="transmembrane region" description="Helical" evidence="4">
    <location>
        <begin position="343"/>
        <end position="368"/>
    </location>
</feature>
<protein>
    <recommendedName>
        <fullName evidence="7">Major facilitator superfamily (MFS) profile domain-containing protein</fullName>
    </recommendedName>
</protein>
<dbReference type="InterPro" id="IPR036259">
    <property type="entry name" value="MFS_trans_sf"/>
</dbReference>
<reference evidence="5" key="1">
    <citation type="submission" date="2021-07" db="EMBL/GenBank/DDBJ databases">
        <authorList>
            <person name="Durling M."/>
        </authorList>
    </citation>
    <scope>NUCLEOTIDE SEQUENCE</scope>
</reference>
<keyword evidence="4" id="KW-1133">Transmembrane helix</keyword>
<evidence type="ECO:0000313" key="5">
    <source>
        <dbReference type="EMBL" id="CAG8972029.1"/>
    </source>
</evidence>
<evidence type="ECO:0000256" key="1">
    <source>
        <dbReference type="ARBA" id="ARBA00004141"/>
    </source>
</evidence>
<feature type="transmembrane region" description="Helical" evidence="4">
    <location>
        <begin position="380"/>
        <end position="400"/>
    </location>
</feature>
<dbReference type="GO" id="GO:0022857">
    <property type="term" value="F:transmembrane transporter activity"/>
    <property type="evidence" value="ECO:0007669"/>
    <property type="project" value="InterPro"/>
</dbReference>
<dbReference type="InterPro" id="IPR050327">
    <property type="entry name" value="Proton-linked_MCT"/>
</dbReference>
<proteinExistence type="inferred from homology"/>
<feature type="transmembrane region" description="Helical" evidence="4">
    <location>
        <begin position="145"/>
        <end position="164"/>
    </location>
</feature>
<keyword evidence="4" id="KW-0812">Transmembrane</keyword>
<dbReference type="PANTHER" id="PTHR11360:SF130">
    <property type="entry name" value="MAJOR FACILITATOR SUPERFAMILY (MFS) PROFILE DOMAIN-CONTAINING PROTEIN-RELATED"/>
    <property type="match status" value="1"/>
</dbReference>
<evidence type="ECO:0000313" key="6">
    <source>
        <dbReference type="Proteomes" id="UP000701801"/>
    </source>
</evidence>
<feature type="transmembrane region" description="Helical" evidence="4">
    <location>
        <begin position="120"/>
        <end position="139"/>
    </location>
</feature>
<dbReference type="Proteomes" id="UP000701801">
    <property type="component" value="Unassembled WGS sequence"/>
</dbReference>
<comment type="caution">
    <text evidence="5">The sequence shown here is derived from an EMBL/GenBank/DDBJ whole genome shotgun (WGS) entry which is preliminary data.</text>
</comment>
<gene>
    <name evidence="5" type="ORF">HYALB_00004893</name>
</gene>
<feature type="transmembrane region" description="Helical" evidence="4">
    <location>
        <begin position="412"/>
        <end position="431"/>
    </location>
</feature>
<dbReference type="PANTHER" id="PTHR11360">
    <property type="entry name" value="MONOCARBOXYLATE TRANSPORTER"/>
    <property type="match status" value="1"/>
</dbReference>
<feature type="transmembrane region" description="Helical" evidence="4">
    <location>
        <begin position="176"/>
        <end position="196"/>
    </location>
</feature>
<evidence type="ECO:0000256" key="3">
    <source>
        <dbReference type="SAM" id="MobiDB-lite"/>
    </source>
</evidence>